<dbReference type="Proteomes" id="UP000184038">
    <property type="component" value="Unassembled WGS sequence"/>
</dbReference>
<organism evidence="10 11">
    <name type="scientific">Anaerosporobacter mobilis DSM 15930</name>
    <dbReference type="NCBI Taxonomy" id="1120996"/>
    <lineage>
        <taxon>Bacteria</taxon>
        <taxon>Bacillati</taxon>
        <taxon>Bacillota</taxon>
        <taxon>Clostridia</taxon>
        <taxon>Lachnospirales</taxon>
        <taxon>Lachnospiraceae</taxon>
        <taxon>Anaerosporobacter</taxon>
    </lineage>
</organism>
<dbReference type="Gene3D" id="3.40.30.10">
    <property type="entry name" value="Glutaredoxin"/>
    <property type="match status" value="1"/>
</dbReference>
<keyword evidence="3" id="KW-0249">Electron transport</keyword>
<dbReference type="PANTHER" id="PTHR45663">
    <property type="entry name" value="GEO12009P1"/>
    <property type="match status" value="1"/>
</dbReference>
<evidence type="ECO:0000256" key="2">
    <source>
        <dbReference type="ARBA" id="ARBA00022448"/>
    </source>
</evidence>
<feature type="site" description="Deprotonates C-terminal active site Cys" evidence="7">
    <location>
        <position position="24"/>
    </location>
</feature>
<evidence type="ECO:0000256" key="1">
    <source>
        <dbReference type="ARBA" id="ARBA00008987"/>
    </source>
</evidence>
<dbReference type="STRING" id="1120996.SAMN02746066_00825"/>
<dbReference type="RefSeq" id="WP_073283281.1">
    <property type="nucleotide sequence ID" value="NZ_FRCP01000006.1"/>
</dbReference>
<keyword evidence="11" id="KW-1185">Reference proteome</keyword>
<dbReference type="GO" id="GO:0045454">
    <property type="term" value="P:cell redox homeostasis"/>
    <property type="evidence" value="ECO:0007669"/>
    <property type="project" value="TreeGrafter"/>
</dbReference>
<evidence type="ECO:0000256" key="8">
    <source>
        <dbReference type="PIRSR" id="PIRSR000077-4"/>
    </source>
</evidence>
<gene>
    <name evidence="10" type="ORF">SAMN02746066_00825</name>
</gene>
<dbReference type="PROSITE" id="PS51352">
    <property type="entry name" value="THIOREDOXIN_2"/>
    <property type="match status" value="1"/>
</dbReference>
<reference evidence="10 11" key="1">
    <citation type="submission" date="2016-11" db="EMBL/GenBank/DDBJ databases">
        <authorList>
            <person name="Jaros S."/>
            <person name="Januszkiewicz K."/>
            <person name="Wedrychowicz H."/>
        </authorList>
    </citation>
    <scope>NUCLEOTIDE SEQUENCE [LARGE SCALE GENOMIC DNA]</scope>
    <source>
        <strain evidence="10 11">DSM 15930</strain>
    </source>
</reference>
<evidence type="ECO:0000256" key="6">
    <source>
        <dbReference type="PIRNR" id="PIRNR000077"/>
    </source>
</evidence>
<accession>A0A1M7G4U6</accession>
<feature type="site" description="Contributes to redox potential value" evidence="7">
    <location>
        <position position="31"/>
    </location>
</feature>
<dbReference type="PIRSF" id="PIRSF000077">
    <property type="entry name" value="Thioredoxin"/>
    <property type="match status" value="1"/>
</dbReference>
<dbReference type="GO" id="GO:0005829">
    <property type="term" value="C:cytosol"/>
    <property type="evidence" value="ECO:0007669"/>
    <property type="project" value="TreeGrafter"/>
</dbReference>
<sequence>MAIRVNQDSFEVEVLQAKGPVLVDFYSDSCIPCKQMSPILSQLAEEYGEQVKIVKVNVNFDMELADRYLVMGAPTFVVFVDGKVVNHSHGVKKREEIKELIEEFIL</sequence>
<evidence type="ECO:0000256" key="4">
    <source>
        <dbReference type="ARBA" id="ARBA00023157"/>
    </source>
</evidence>
<evidence type="ECO:0000256" key="7">
    <source>
        <dbReference type="PIRSR" id="PIRSR000077-1"/>
    </source>
</evidence>
<dbReference type="OrthoDB" id="9790390at2"/>
<feature type="site" description="Contributes to redox potential value" evidence="7">
    <location>
        <position position="32"/>
    </location>
</feature>
<dbReference type="SUPFAM" id="SSF52833">
    <property type="entry name" value="Thioredoxin-like"/>
    <property type="match status" value="1"/>
</dbReference>
<feature type="domain" description="Thioredoxin" evidence="9">
    <location>
        <begin position="1"/>
        <end position="106"/>
    </location>
</feature>
<keyword evidence="5 8" id="KW-0676">Redox-active center</keyword>
<feature type="active site" description="Nucleophile" evidence="7">
    <location>
        <position position="30"/>
    </location>
</feature>
<dbReference type="InterPro" id="IPR005746">
    <property type="entry name" value="Thioredoxin"/>
</dbReference>
<evidence type="ECO:0000256" key="5">
    <source>
        <dbReference type="ARBA" id="ARBA00023284"/>
    </source>
</evidence>
<keyword evidence="4 8" id="KW-1015">Disulfide bond</keyword>
<evidence type="ECO:0000313" key="10">
    <source>
        <dbReference type="EMBL" id="SHM11175.1"/>
    </source>
</evidence>
<proteinExistence type="inferred from homology"/>
<evidence type="ECO:0000256" key="3">
    <source>
        <dbReference type="ARBA" id="ARBA00022982"/>
    </source>
</evidence>
<dbReference type="Pfam" id="PF00085">
    <property type="entry name" value="Thioredoxin"/>
    <property type="match status" value="1"/>
</dbReference>
<protein>
    <recommendedName>
        <fullName evidence="6">Thioredoxin</fullName>
    </recommendedName>
</protein>
<evidence type="ECO:0000259" key="9">
    <source>
        <dbReference type="PROSITE" id="PS51352"/>
    </source>
</evidence>
<feature type="active site" description="Nucleophile" evidence="7">
    <location>
        <position position="33"/>
    </location>
</feature>
<dbReference type="EMBL" id="FRCP01000006">
    <property type="protein sequence ID" value="SHM11175.1"/>
    <property type="molecule type" value="Genomic_DNA"/>
</dbReference>
<dbReference type="PANTHER" id="PTHR45663:SF11">
    <property type="entry name" value="GEO12009P1"/>
    <property type="match status" value="1"/>
</dbReference>
<comment type="similarity">
    <text evidence="1 6">Belongs to the thioredoxin family.</text>
</comment>
<dbReference type="InterPro" id="IPR013766">
    <property type="entry name" value="Thioredoxin_domain"/>
</dbReference>
<name>A0A1M7G4U6_9FIRM</name>
<evidence type="ECO:0000313" key="11">
    <source>
        <dbReference type="Proteomes" id="UP000184038"/>
    </source>
</evidence>
<keyword evidence="2" id="KW-0813">Transport</keyword>
<dbReference type="CDD" id="cd02947">
    <property type="entry name" value="TRX_family"/>
    <property type="match status" value="1"/>
</dbReference>
<dbReference type="AlphaFoldDB" id="A0A1M7G4U6"/>
<dbReference type="InterPro" id="IPR036249">
    <property type="entry name" value="Thioredoxin-like_sf"/>
</dbReference>
<dbReference type="GO" id="GO:0015035">
    <property type="term" value="F:protein-disulfide reductase activity"/>
    <property type="evidence" value="ECO:0007669"/>
    <property type="project" value="InterPro"/>
</dbReference>
<feature type="disulfide bond" description="Redox-active" evidence="8">
    <location>
        <begin position="30"/>
        <end position="33"/>
    </location>
</feature>